<name>A0A1H9YEL4_9PROT</name>
<proteinExistence type="predicted"/>
<dbReference type="AlphaFoldDB" id="A0A1H9YEL4"/>
<dbReference type="OrthoDB" id="9816309at2"/>
<dbReference type="PANTHER" id="PTHR24422:SF10">
    <property type="entry name" value="CHEMOTAXIS PROTEIN METHYLTRANSFERASE 2"/>
    <property type="match status" value="1"/>
</dbReference>
<organism evidence="2 3">
    <name type="scientific">Nitrosospira multiformis</name>
    <dbReference type="NCBI Taxonomy" id="1231"/>
    <lineage>
        <taxon>Bacteria</taxon>
        <taxon>Pseudomonadati</taxon>
        <taxon>Pseudomonadota</taxon>
        <taxon>Betaproteobacteria</taxon>
        <taxon>Nitrosomonadales</taxon>
        <taxon>Nitrosomonadaceae</taxon>
        <taxon>Nitrosospira</taxon>
    </lineage>
</organism>
<evidence type="ECO:0000313" key="2">
    <source>
        <dbReference type="EMBL" id="SES67414.1"/>
    </source>
</evidence>
<gene>
    <name evidence="2" type="ORF">SAMN05216412_101188</name>
</gene>
<dbReference type="InterPro" id="IPR022642">
    <property type="entry name" value="CheR_C"/>
</dbReference>
<dbReference type="Proteomes" id="UP000183339">
    <property type="component" value="Unassembled WGS sequence"/>
</dbReference>
<keyword evidence="2" id="KW-0489">Methyltransferase</keyword>
<protein>
    <submittedName>
        <fullName evidence="2">Chemotaxis protein methyltransferase CheR</fullName>
    </submittedName>
</protein>
<reference evidence="2 3" key="1">
    <citation type="submission" date="2016-10" db="EMBL/GenBank/DDBJ databases">
        <authorList>
            <person name="de Groot N.N."/>
        </authorList>
    </citation>
    <scope>NUCLEOTIDE SEQUENCE [LARGE SCALE GENOMIC DNA]</scope>
    <source>
        <strain evidence="2 3">Nl7</strain>
    </source>
</reference>
<dbReference type="GO" id="GO:0032259">
    <property type="term" value="P:methylation"/>
    <property type="evidence" value="ECO:0007669"/>
    <property type="project" value="UniProtKB-KW"/>
</dbReference>
<evidence type="ECO:0000259" key="1">
    <source>
        <dbReference type="PROSITE" id="PS50123"/>
    </source>
</evidence>
<sequence length="133" mass="15486">MSDRDCTALLQWALPHLNHRWEGYRRVRRQVCRRLPARVDALGLADMPAYRRRLEEDPAEWTALRATLRVTVSRFFRDRCMFHALAQSILPALAELALKKDEETLRVWSAGYASGEEPYSVSLLWTFGPDGRR</sequence>
<dbReference type="Pfam" id="PF01739">
    <property type="entry name" value="CheR"/>
    <property type="match status" value="1"/>
</dbReference>
<dbReference type="InterPro" id="IPR000780">
    <property type="entry name" value="CheR_MeTrfase"/>
</dbReference>
<dbReference type="EMBL" id="FOHI01000001">
    <property type="protein sequence ID" value="SES67414.1"/>
    <property type="molecule type" value="Genomic_DNA"/>
</dbReference>
<dbReference type="InterPro" id="IPR029063">
    <property type="entry name" value="SAM-dependent_MTases_sf"/>
</dbReference>
<accession>A0A1H9YEL4</accession>
<keyword evidence="2" id="KW-0808">Transferase</keyword>
<dbReference type="GO" id="GO:0008757">
    <property type="term" value="F:S-adenosylmethionine-dependent methyltransferase activity"/>
    <property type="evidence" value="ECO:0007669"/>
    <property type="project" value="InterPro"/>
</dbReference>
<dbReference type="InterPro" id="IPR050903">
    <property type="entry name" value="Bact_Chemotaxis_MeTrfase"/>
</dbReference>
<dbReference type="Gene3D" id="3.40.50.150">
    <property type="entry name" value="Vaccinia Virus protein VP39"/>
    <property type="match status" value="1"/>
</dbReference>
<dbReference type="PANTHER" id="PTHR24422">
    <property type="entry name" value="CHEMOTAXIS PROTEIN METHYLTRANSFERASE"/>
    <property type="match status" value="1"/>
</dbReference>
<dbReference type="SUPFAM" id="SSF47757">
    <property type="entry name" value="Chemotaxis receptor methyltransferase CheR, N-terminal domain"/>
    <property type="match status" value="1"/>
</dbReference>
<dbReference type="PROSITE" id="PS50123">
    <property type="entry name" value="CHER"/>
    <property type="match status" value="1"/>
</dbReference>
<dbReference type="RefSeq" id="WP_143049057.1">
    <property type="nucleotide sequence ID" value="NZ_FOHI01000001.1"/>
</dbReference>
<dbReference type="SUPFAM" id="SSF53335">
    <property type="entry name" value="S-adenosyl-L-methionine-dependent methyltransferases"/>
    <property type="match status" value="1"/>
</dbReference>
<feature type="domain" description="CheR-type methyltransferase" evidence="1">
    <location>
        <begin position="31"/>
        <end position="124"/>
    </location>
</feature>
<evidence type="ECO:0000313" key="3">
    <source>
        <dbReference type="Proteomes" id="UP000183339"/>
    </source>
</evidence>